<name>A0AAV9XMH1_9PEZI</name>
<gene>
    <name evidence="2" type="ORF">TWF694_000051</name>
</gene>
<keyword evidence="3" id="KW-1185">Reference proteome</keyword>
<evidence type="ECO:0000256" key="1">
    <source>
        <dbReference type="SAM" id="MobiDB-lite"/>
    </source>
</evidence>
<dbReference type="AlphaFoldDB" id="A0AAV9XMH1"/>
<accession>A0AAV9XMH1</accession>
<sequence>MLKSTQANMYKDDGEEGGLGSAGQLKLGSNPKQMGILYKSRDLSKRSRMNVQKEQGRQKGKNELGERANGSD</sequence>
<feature type="compositionally biased region" description="Basic and acidic residues" evidence="1">
    <location>
        <begin position="54"/>
        <end position="66"/>
    </location>
</feature>
<dbReference type="EMBL" id="JAVHJO010000001">
    <property type="protein sequence ID" value="KAK6543295.1"/>
    <property type="molecule type" value="Genomic_DNA"/>
</dbReference>
<organism evidence="2 3">
    <name type="scientific">Orbilia ellipsospora</name>
    <dbReference type="NCBI Taxonomy" id="2528407"/>
    <lineage>
        <taxon>Eukaryota</taxon>
        <taxon>Fungi</taxon>
        <taxon>Dikarya</taxon>
        <taxon>Ascomycota</taxon>
        <taxon>Pezizomycotina</taxon>
        <taxon>Orbiliomycetes</taxon>
        <taxon>Orbiliales</taxon>
        <taxon>Orbiliaceae</taxon>
        <taxon>Orbilia</taxon>
    </lineage>
</organism>
<dbReference type="Proteomes" id="UP001365542">
    <property type="component" value="Unassembled WGS sequence"/>
</dbReference>
<comment type="caution">
    <text evidence="2">The sequence shown here is derived from an EMBL/GenBank/DDBJ whole genome shotgun (WGS) entry which is preliminary data.</text>
</comment>
<protein>
    <submittedName>
        <fullName evidence="2">Uncharacterized protein</fullName>
    </submittedName>
</protein>
<feature type="region of interest" description="Disordered" evidence="1">
    <location>
        <begin position="1"/>
        <end position="72"/>
    </location>
</feature>
<reference evidence="2 3" key="1">
    <citation type="submission" date="2019-10" db="EMBL/GenBank/DDBJ databases">
        <authorList>
            <person name="Palmer J.M."/>
        </authorList>
    </citation>
    <scope>NUCLEOTIDE SEQUENCE [LARGE SCALE GENOMIC DNA]</scope>
    <source>
        <strain evidence="2 3">TWF694</strain>
    </source>
</reference>
<proteinExistence type="predicted"/>
<evidence type="ECO:0000313" key="2">
    <source>
        <dbReference type="EMBL" id="KAK6543295.1"/>
    </source>
</evidence>
<evidence type="ECO:0000313" key="3">
    <source>
        <dbReference type="Proteomes" id="UP001365542"/>
    </source>
</evidence>